<dbReference type="PANTHER" id="PTHR43788:SF16">
    <property type="entry name" value="HELICASE WITH ZINC FINGER 2"/>
    <property type="match status" value="1"/>
</dbReference>
<dbReference type="InterPro" id="IPR027417">
    <property type="entry name" value="P-loop_NTPase"/>
</dbReference>
<dbReference type="SUPFAM" id="SSF52540">
    <property type="entry name" value="P-loop containing nucleoside triphosphate hydrolases"/>
    <property type="match status" value="1"/>
</dbReference>
<dbReference type="InterPro" id="IPR041679">
    <property type="entry name" value="DNA2/NAM7-like_C"/>
</dbReference>
<dbReference type="InterPro" id="IPR047187">
    <property type="entry name" value="SF1_C_Upf1"/>
</dbReference>
<organism evidence="6 7">
    <name type="scientific">Oesophagostomum dentatum</name>
    <name type="common">Nodular worm</name>
    <dbReference type="NCBI Taxonomy" id="61180"/>
    <lineage>
        <taxon>Eukaryota</taxon>
        <taxon>Metazoa</taxon>
        <taxon>Ecdysozoa</taxon>
        <taxon>Nematoda</taxon>
        <taxon>Chromadorea</taxon>
        <taxon>Rhabditida</taxon>
        <taxon>Rhabditina</taxon>
        <taxon>Rhabditomorpha</taxon>
        <taxon>Strongyloidea</taxon>
        <taxon>Strongylidae</taxon>
        <taxon>Oesophagostomum</taxon>
    </lineage>
</organism>
<dbReference type="Pfam" id="PF13087">
    <property type="entry name" value="AAA_12"/>
    <property type="match status" value="1"/>
</dbReference>
<reference evidence="6 7" key="1">
    <citation type="submission" date="2014-03" db="EMBL/GenBank/DDBJ databases">
        <title>Draft genome of the hookworm Oesophagostomum dentatum.</title>
        <authorList>
            <person name="Mitreva M."/>
        </authorList>
    </citation>
    <scope>NUCLEOTIDE SEQUENCE [LARGE SCALE GENOMIC DNA]</scope>
    <source>
        <strain evidence="6 7">OD-Hann</strain>
    </source>
</reference>
<name>A0A0B1TI56_OESDE</name>
<accession>A0A0B1TI56</accession>
<dbReference type="OrthoDB" id="5851052at2759"/>
<dbReference type="GO" id="GO:0005524">
    <property type="term" value="F:ATP binding"/>
    <property type="evidence" value="ECO:0007669"/>
    <property type="project" value="UniProtKB-KW"/>
</dbReference>
<keyword evidence="1" id="KW-0547">Nucleotide-binding</keyword>
<keyword evidence="3" id="KW-0347">Helicase</keyword>
<dbReference type="GO" id="GO:0043139">
    <property type="term" value="F:5'-3' DNA helicase activity"/>
    <property type="evidence" value="ECO:0007669"/>
    <property type="project" value="TreeGrafter"/>
</dbReference>
<keyword evidence="2" id="KW-0378">Hydrolase</keyword>
<dbReference type="EMBL" id="KN549553">
    <property type="protein sequence ID" value="KHJ96949.1"/>
    <property type="molecule type" value="Genomic_DNA"/>
</dbReference>
<dbReference type="PANTHER" id="PTHR43788">
    <property type="entry name" value="DNA2/NAM7 HELICASE FAMILY MEMBER"/>
    <property type="match status" value="1"/>
</dbReference>
<evidence type="ECO:0000256" key="3">
    <source>
        <dbReference type="ARBA" id="ARBA00022806"/>
    </source>
</evidence>
<proteinExistence type="predicted"/>
<evidence type="ECO:0000259" key="5">
    <source>
        <dbReference type="Pfam" id="PF13087"/>
    </source>
</evidence>
<keyword evidence="7" id="KW-1185">Reference proteome</keyword>
<evidence type="ECO:0000256" key="1">
    <source>
        <dbReference type="ARBA" id="ARBA00022741"/>
    </source>
</evidence>
<gene>
    <name evidence="6" type="ORF">OESDEN_03079</name>
</gene>
<dbReference type="AlphaFoldDB" id="A0A0B1TI56"/>
<evidence type="ECO:0000256" key="4">
    <source>
        <dbReference type="ARBA" id="ARBA00022840"/>
    </source>
</evidence>
<dbReference type="GO" id="GO:0016787">
    <property type="term" value="F:hydrolase activity"/>
    <property type="evidence" value="ECO:0007669"/>
    <property type="project" value="UniProtKB-KW"/>
</dbReference>
<dbReference type="Gene3D" id="3.40.50.300">
    <property type="entry name" value="P-loop containing nucleotide triphosphate hydrolases"/>
    <property type="match status" value="1"/>
</dbReference>
<evidence type="ECO:0000256" key="2">
    <source>
        <dbReference type="ARBA" id="ARBA00022801"/>
    </source>
</evidence>
<sequence>MSYAAAKKVDGLPFRDDLFSQRKNFPEQSKLISGTAPNERRLLLDAIKLSNPDVPILFVDVAGESIRSTTGSHFNEAELQACRDLVQGLLVKGLPSASLLVIAFYREQYRKLEDYAQRLNIAIYTVESVQGRETDIVILLTTWTDIQLNQSDFIDDRLRMNVALTRSKHGLFVLGRRRSIKGRRAARGQQAASMPTASLGPPYLPLLF</sequence>
<protein>
    <recommendedName>
        <fullName evidence="5">DNA2/NAM7 helicase-like C-terminal domain-containing protein</fullName>
    </recommendedName>
</protein>
<keyword evidence="4" id="KW-0067">ATP-binding</keyword>
<evidence type="ECO:0000313" key="7">
    <source>
        <dbReference type="Proteomes" id="UP000053660"/>
    </source>
</evidence>
<dbReference type="InterPro" id="IPR050534">
    <property type="entry name" value="Coronavir_polyprotein_1ab"/>
</dbReference>
<dbReference type="CDD" id="cd18808">
    <property type="entry name" value="SF1_C_Upf1"/>
    <property type="match status" value="1"/>
</dbReference>
<evidence type="ECO:0000313" key="6">
    <source>
        <dbReference type="EMBL" id="KHJ96949.1"/>
    </source>
</evidence>
<feature type="domain" description="DNA2/NAM7 helicase-like C-terminal" evidence="5">
    <location>
        <begin position="29"/>
        <end position="177"/>
    </location>
</feature>
<dbReference type="Proteomes" id="UP000053660">
    <property type="component" value="Unassembled WGS sequence"/>
</dbReference>